<accession>A0A2J6Q5B0</accession>
<organism evidence="1 2">
    <name type="scientific">Hyaloscypha hepaticicola</name>
    <dbReference type="NCBI Taxonomy" id="2082293"/>
    <lineage>
        <taxon>Eukaryota</taxon>
        <taxon>Fungi</taxon>
        <taxon>Dikarya</taxon>
        <taxon>Ascomycota</taxon>
        <taxon>Pezizomycotina</taxon>
        <taxon>Leotiomycetes</taxon>
        <taxon>Helotiales</taxon>
        <taxon>Hyaloscyphaceae</taxon>
        <taxon>Hyaloscypha</taxon>
    </lineage>
</organism>
<dbReference type="Proteomes" id="UP000235672">
    <property type="component" value="Unassembled WGS sequence"/>
</dbReference>
<gene>
    <name evidence="1" type="ORF">NA56DRAFT_703640</name>
</gene>
<evidence type="ECO:0000313" key="1">
    <source>
        <dbReference type="EMBL" id="PMD21456.1"/>
    </source>
</evidence>
<sequence>MHFALSRKERRTRNQDAFPFARYWIGGGADYVSAVKPPRVTVSILTPRIEGLIGRWSEIIIGNRHWCNRRHLLCSESSLTLHVSLHPSNGTVGRAGQGADCQAILLLADFCRSAAVTLRNPNAIIYGTRHPPAGYSQSQPLIFKVLQKKFWQLPPPQKKTSAVTKQPPNRDIKYATKKPLIAIAGGPSFSQSYSPSML</sequence>
<name>A0A2J6Q5B0_9HELO</name>
<keyword evidence="2" id="KW-1185">Reference proteome</keyword>
<protein>
    <submittedName>
        <fullName evidence="1">Uncharacterized protein</fullName>
    </submittedName>
</protein>
<dbReference type="AlphaFoldDB" id="A0A2J6Q5B0"/>
<evidence type="ECO:0000313" key="2">
    <source>
        <dbReference type="Proteomes" id="UP000235672"/>
    </source>
</evidence>
<reference evidence="1 2" key="1">
    <citation type="submission" date="2016-05" db="EMBL/GenBank/DDBJ databases">
        <title>A degradative enzymes factory behind the ericoid mycorrhizal symbiosis.</title>
        <authorList>
            <consortium name="DOE Joint Genome Institute"/>
            <person name="Martino E."/>
            <person name="Morin E."/>
            <person name="Grelet G."/>
            <person name="Kuo A."/>
            <person name="Kohler A."/>
            <person name="Daghino S."/>
            <person name="Barry K."/>
            <person name="Choi C."/>
            <person name="Cichocki N."/>
            <person name="Clum A."/>
            <person name="Copeland A."/>
            <person name="Hainaut M."/>
            <person name="Haridas S."/>
            <person name="Labutti K."/>
            <person name="Lindquist E."/>
            <person name="Lipzen A."/>
            <person name="Khouja H.-R."/>
            <person name="Murat C."/>
            <person name="Ohm R."/>
            <person name="Olson A."/>
            <person name="Spatafora J."/>
            <person name="Veneault-Fourrey C."/>
            <person name="Henrissat B."/>
            <person name="Grigoriev I."/>
            <person name="Martin F."/>
            <person name="Perotto S."/>
        </authorList>
    </citation>
    <scope>NUCLEOTIDE SEQUENCE [LARGE SCALE GENOMIC DNA]</scope>
    <source>
        <strain evidence="1 2">UAMH 7357</strain>
    </source>
</reference>
<proteinExistence type="predicted"/>
<dbReference type="EMBL" id="KZ613481">
    <property type="protein sequence ID" value="PMD21456.1"/>
    <property type="molecule type" value="Genomic_DNA"/>
</dbReference>